<sequence length="81" mass="9187">MRLNITMPKSLVKALRKEVSTTGKSKFIAEAVEEKMARLRREQALKALEKLPPALPHIKDSATFISELRSENEERANRLGI</sequence>
<gene>
    <name evidence="1" type="ORF">SE17_03740</name>
</gene>
<keyword evidence="2" id="KW-1185">Reference proteome</keyword>
<protein>
    <recommendedName>
        <fullName evidence="3">Ribbon-helix-helix protein CopG domain-containing protein</fullName>
    </recommendedName>
</protein>
<reference evidence="1 2" key="1">
    <citation type="submission" date="2015-09" db="EMBL/GenBank/DDBJ databases">
        <title>Draft genome sequence of Kouleothrix aurantiaca JCM 19913.</title>
        <authorList>
            <person name="Hemp J."/>
        </authorList>
    </citation>
    <scope>NUCLEOTIDE SEQUENCE [LARGE SCALE GENOMIC DNA]</scope>
    <source>
        <strain evidence="1 2">COM-B</strain>
    </source>
</reference>
<accession>A0A0N8PT38</accession>
<evidence type="ECO:0008006" key="3">
    <source>
        <dbReference type="Google" id="ProtNLM"/>
    </source>
</evidence>
<dbReference type="Proteomes" id="UP000050509">
    <property type="component" value="Unassembled WGS sequence"/>
</dbReference>
<comment type="caution">
    <text evidence="1">The sequence shown here is derived from an EMBL/GenBank/DDBJ whole genome shotgun (WGS) entry which is preliminary data.</text>
</comment>
<dbReference type="EMBL" id="LJCR01000056">
    <property type="protein sequence ID" value="KPV54445.1"/>
    <property type="molecule type" value="Genomic_DNA"/>
</dbReference>
<organism evidence="1 2">
    <name type="scientific">Kouleothrix aurantiaca</name>
    <dbReference type="NCBI Taxonomy" id="186479"/>
    <lineage>
        <taxon>Bacteria</taxon>
        <taxon>Bacillati</taxon>
        <taxon>Chloroflexota</taxon>
        <taxon>Chloroflexia</taxon>
        <taxon>Chloroflexales</taxon>
        <taxon>Roseiflexineae</taxon>
        <taxon>Roseiflexaceae</taxon>
        <taxon>Kouleothrix</taxon>
    </lineage>
</organism>
<dbReference type="AlphaFoldDB" id="A0A0N8PT38"/>
<proteinExistence type="predicted"/>
<evidence type="ECO:0000313" key="2">
    <source>
        <dbReference type="Proteomes" id="UP000050509"/>
    </source>
</evidence>
<name>A0A0N8PT38_9CHLR</name>
<evidence type="ECO:0000313" key="1">
    <source>
        <dbReference type="EMBL" id="KPV54445.1"/>
    </source>
</evidence>